<evidence type="ECO:0000313" key="1">
    <source>
        <dbReference type="EMBL" id="MDT2250992.1"/>
    </source>
</evidence>
<evidence type="ECO:0000313" key="2">
    <source>
        <dbReference type="Proteomes" id="UP001259239"/>
    </source>
</evidence>
<name>A0AAP5N1H5_9BACL</name>
<protein>
    <submittedName>
        <fullName evidence="1">Uncharacterized protein</fullName>
    </submittedName>
</protein>
<gene>
    <name evidence="1" type="ORF">P7H09_06320</name>
</gene>
<sequence length="113" mass="12784">MEQSNLTVVFIYRRIKTESDINQQSLYIIAACRNNGDEPDSLDIVWFLCLGILWLFSRKLADFGQKSGESWGIDTELYLPVFVKVITHFDGFAASFENGIGGIASRSFLIQLL</sequence>
<organism evidence="1 2">
    <name type="scientific">Paenibacillus larvae</name>
    <dbReference type="NCBI Taxonomy" id="1464"/>
    <lineage>
        <taxon>Bacteria</taxon>
        <taxon>Bacillati</taxon>
        <taxon>Bacillota</taxon>
        <taxon>Bacilli</taxon>
        <taxon>Bacillales</taxon>
        <taxon>Paenibacillaceae</taxon>
        <taxon>Paenibacillus</taxon>
    </lineage>
</organism>
<dbReference type="RefSeq" id="WP_268589383.1">
    <property type="nucleotide sequence ID" value="NZ_JAMDNE010000017.1"/>
</dbReference>
<proteinExistence type="predicted"/>
<dbReference type="AlphaFoldDB" id="A0AAP5N1H5"/>
<dbReference type="EMBL" id="JARQGV010000004">
    <property type="protein sequence ID" value="MDT2250992.1"/>
    <property type="molecule type" value="Genomic_DNA"/>
</dbReference>
<reference evidence="1" key="2">
    <citation type="submission" date="2023-03" db="EMBL/GenBank/DDBJ databases">
        <authorList>
            <person name="Obshta O."/>
            <person name="Zabrodski M.W."/>
            <person name="Soomro T."/>
            <person name="Wilson G."/>
            <person name="Masood F."/>
            <person name="Thebeau J."/>
            <person name="Bezerra Da Silva M.C."/>
            <person name="Raza F."/>
            <person name="Biganski S."/>
            <person name="Jose M."/>
            <person name="Camilli M."/>
            <person name="Kozii I.V."/>
            <person name="Kozii R.V."/>
            <person name="Simko E."/>
            <person name="Wood S.C."/>
        </authorList>
    </citation>
    <scope>NUCLEOTIDE SEQUENCE</scope>
    <source>
        <strain evidence="1">PL001</strain>
    </source>
</reference>
<dbReference type="Proteomes" id="UP001259239">
    <property type="component" value="Unassembled WGS sequence"/>
</dbReference>
<accession>A0AAP5N1H5</accession>
<reference evidence="1" key="1">
    <citation type="journal article" date="2023" name="J. Vet. Diagn. Invest.">
        <title>Oxytetracycline-resistant Paenibacillus larvae identified in commercial beekeeping operations in Saskatchewan using pooled honey sampling.</title>
        <authorList>
            <person name="Obshta O."/>
            <person name="Zabrodski M.W."/>
            <person name="Soomro T."/>
            <person name="Wilson G."/>
            <person name="Masood F."/>
            <person name="Thebeau J."/>
            <person name="Silva M.C.B."/>
            <person name="Biganski S."/>
            <person name="Kozii I.V."/>
            <person name="Koziy R.V."/>
            <person name="Raza M.F."/>
            <person name="Jose M.S."/>
            <person name="Simko E."/>
            <person name="Wood S.C."/>
        </authorList>
    </citation>
    <scope>NUCLEOTIDE SEQUENCE</scope>
    <source>
        <strain evidence="1">PL001</strain>
    </source>
</reference>
<comment type="caution">
    <text evidence="1">The sequence shown here is derived from an EMBL/GenBank/DDBJ whole genome shotgun (WGS) entry which is preliminary data.</text>
</comment>